<reference evidence="1 2" key="1">
    <citation type="journal article" date="2008" name="Biol. Direct">
        <title>Complete genome sequence of the extremely acidophilic methanotroph isolate V4, Methylacidiphilum infernorum, a representative of the bacterial phylum Verrucomicrobia.</title>
        <authorList>
            <person name="Hou S."/>
            <person name="Makarova K.S."/>
            <person name="Saw J.H."/>
            <person name="Senin P."/>
            <person name="Ly B.V."/>
            <person name="Zhou Z."/>
            <person name="Ren Y."/>
            <person name="Wang J."/>
            <person name="Galperin M.Y."/>
            <person name="Omelchenko M.V."/>
            <person name="Wolf Y.I."/>
            <person name="Yutin N."/>
            <person name="Koonin E.V."/>
            <person name="Stott M.B."/>
            <person name="Mountain B.W."/>
            <person name="Crowe M.A."/>
            <person name="Smirnova A.V."/>
            <person name="Dunfield P.F."/>
            <person name="Feng L."/>
            <person name="Wang L."/>
            <person name="Alam M."/>
        </authorList>
    </citation>
    <scope>NUCLEOTIDE SEQUENCE [LARGE SCALE GENOMIC DNA]</scope>
    <source>
        <strain evidence="2">Isolate V4</strain>
    </source>
</reference>
<dbReference type="AlphaFoldDB" id="B3DZ74"/>
<dbReference type="STRING" id="481448.Minf_2112"/>
<dbReference type="EMBL" id="CP000975">
    <property type="protein sequence ID" value="ACD84166.1"/>
    <property type="molecule type" value="Genomic_DNA"/>
</dbReference>
<evidence type="ECO:0000313" key="2">
    <source>
        <dbReference type="Proteomes" id="UP000009149"/>
    </source>
</evidence>
<organism evidence="1 2">
    <name type="scientific">Methylacidiphilum infernorum (isolate V4)</name>
    <name type="common">Methylokorus infernorum (strain V4)</name>
    <dbReference type="NCBI Taxonomy" id="481448"/>
    <lineage>
        <taxon>Bacteria</taxon>
        <taxon>Pseudomonadati</taxon>
        <taxon>Verrucomicrobiota</taxon>
        <taxon>Methylacidiphilae</taxon>
        <taxon>Methylacidiphilales</taxon>
        <taxon>Methylacidiphilaceae</taxon>
        <taxon>Methylacidiphilum (ex Ratnadevi et al. 2023)</taxon>
    </lineage>
</organism>
<accession>B3DZ74</accession>
<protein>
    <submittedName>
        <fullName evidence="1">Uncharacterized protein</fullName>
    </submittedName>
</protein>
<proteinExistence type="predicted"/>
<dbReference type="HOGENOM" id="CLU_2771151_0_0_0"/>
<name>B3DZ74_METI4</name>
<dbReference type="KEGG" id="min:Minf_2112"/>
<evidence type="ECO:0000313" key="1">
    <source>
        <dbReference type="EMBL" id="ACD84166.1"/>
    </source>
</evidence>
<gene>
    <name evidence="1" type="ordered locus">Minf_2112</name>
</gene>
<sequence>MTILKGPEWKRQENLRFSGKEILPLSLARYARLGFSTVRSTGGLAYGKVICVYLNFLYLESEAFGGFGL</sequence>
<dbReference type="Proteomes" id="UP000009149">
    <property type="component" value="Chromosome"/>
</dbReference>